<proteinExistence type="predicted"/>
<dbReference type="PANTHER" id="PTHR23542">
    <property type="match status" value="1"/>
</dbReference>
<name>A0ABZ1B1L0_9ACTN</name>
<keyword evidence="2" id="KW-1133">Transmembrane helix</keyword>
<dbReference type="Proteomes" id="UP001324287">
    <property type="component" value="Chromosome"/>
</dbReference>
<feature type="region of interest" description="Disordered" evidence="1">
    <location>
        <begin position="180"/>
        <end position="199"/>
    </location>
</feature>
<sequence length="199" mass="21106">MADEVVFVLGPPLVTLLATLIAPPVGFLTGVFFGVVGGLWLAAQPATEPPLHPVDAAAPTRRLAALTPTLLVVVVTYLGVGTVFGGLDVVVIGFAEEQGAPRWPVPCSPSSRAGAWWRGWPTAWLGCRARSPPGSWRRRSPSGWPPSCCGASARFRCSSAVASSPASPSPRCWCRAPRWSSREWPQACSRSRWPGPSPV</sequence>
<dbReference type="RefSeq" id="WP_324274973.1">
    <property type="nucleotide sequence ID" value="NZ_CP141261.1"/>
</dbReference>
<gene>
    <name evidence="3" type="ORF">U6N30_28875</name>
</gene>
<evidence type="ECO:0000313" key="3">
    <source>
        <dbReference type="EMBL" id="WRL63638.1"/>
    </source>
</evidence>
<keyword evidence="4" id="KW-1185">Reference proteome</keyword>
<evidence type="ECO:0000256" key="2">
    <source>
        <dbReference type="SAM" id="Phobius"/>
    </source>
</evidence>
<evidence type="ECO:0000313" key="4">
    <source>
        <dbReference type="Proteomes" id="UP001324287"/>
    </source>
</evidence>
<evidence type="ECO:0000256" key="1">
    <source>
        <dbReference type="SAM" id="MobiDB-lite"/>
    </source>
</evidence>
<feature type="transmembrane region" description="Helical" evidence="2">
    <location>
        <begin position="63"/>
        <end position="87"/>
    </location>
</feature>
<dbReference type="EMBL" id="CP141261">
    <property type="protein sequence ID" value="WRL63638.1"/>
    <property type="molecule type" value="Genomic_DNA"/>
</dbReference>
<accession>A0ABZ1B1L0</accession>
<keyword evidence="2" id="KW-0812">Transmembrane</keyword>
<dbReference type="PANTHER" id="PTHR23542:SF1">
    <property type="entry name" value="MAJOR FACILITATOR SUPERFAMILY (MFS) PROFILE DOMAIN-CONTAINING PROTEIN"/>
    <property type="match status" value="1"/>
</dbReference>
<keyword evidence="2" id="KW-0472">Membrane</keyword>
<reference evidence="3 4" key="1">
    <citation type="submission" date="2023-12" db="EMBL/GenBank/DDBJ databases">
        <title>Blastococcus brunescens sp. nov., an actonobacterium isolated from sandstone collected in sahara desert.</title>
        <authorList>
            <person name="Gtari M."/>
            <person name="Ghodhbane F."/>
        </authorList>
    </citation>
    <scope>NUCLEOTIDE SEQUENCE [LARGE SCALE GENOMIC DNA]</scope>
    <source>
        <strain evidence="3 4">BMG 8361</strain>
    </source>
</reference>
<organism evidence="3 4">
    <name type="scientific">Blastococcus brunescens</name>
    <dbReference type="NCBI Taxonomy" id="1564165"/>
    <lineage>
        <taxon>Bacteria</taxon>
        <taxon>Bacillati</taxon>
        <taxon>Actinomycetota</taxon>
        <taxon>Actinomycetes</taxon>
        <taxon>Geodermatophilales</taxon>
        <taxon>Geodermatophilaceae</taxon>
        <taxon>Blastococcus</taxon>
    </lineage>
</organism>
<feature type="transmembrane region" description="Helical" evidence="2">
    <location>
        <begin position="20"/>
        <end position="42"/>
    </location>
</feature>
<protein>
    <submittedName>
        <fullName evidence="3">Uncharacterized protein</fullName>
    </submittedName>
</protein>